<sequence>MFDIDFIQRLKVTGIFCLQIYKILTGTLLTIFVPQSCENLSLETNKTENNVCTLTENLENSDNYHKKTLYWNIFTMILFFGYYIIELKRENWAIKYLDIDNDKPDNCLKEIIKKEPKLDKEMDKLNIYYYYFLCSTMFAYSINILLMIKILYSDYHSSSTISCFMSFVLLVLMKLYNSFIVARQSIKNDKMMSAYMSEFVSYNVLDKDYKNNP</sequence>
<dbReference type="EMBL" id="MN739245">
    <property type="protein sequence ID" value="QHS95223.1"/>
    <property type="molecule type" value="Genomic_DNA"/>
</dbReference>
<keyword evidence="1" id="KW-0812">Transmembrane</keyword>
<feature type="transmembrane region" description="Helical" evidence="1">
    <location>
        <begin position="68"/>
        <end position="85"/>
    </location>
</feature>
<feature type="transmembrane region" description="Helical" evidence="1">
    <location>
        <begin position="12"/>
        <end position="33"/>
    </location>
</feature>
<accession>A0A6C0BVE1</accession>
<feature type="transmembrane region" description="Helical" evidence="1">
    <location>
        <begin position="127"/>
        <end position="152"/>
    </location>
</feature>
<keyword evidence="1" id="KW-0472">Membrane</keyword>
<evidence type="ECO:0000313" key="2">
    <source>
        <dbReference type="EMBL" id="QHS95223.1"/>
    </source>
</evidence>
<keyword evidence="1" id="KW-1133">Transmembrane helix</keyword>
<feature type="transmembrane region" description="Helical" evidence="1">
    <location>
        <begin position="164"/>
        <end position="182"/>
    </location>
</feature>
<protein>
    <submittedName>
        <fullName evidence="2">Uncharacterized protein</fullName>
    </submittedName>
</protein>
<reference evidence="2" key="1">
    <citation type="journal article" date="2020" name="Nature">
        <title>Giant virus diversity and host interactions through global metagenomics.</title>
        <authorList>
            <person name="Schulz F."/>
            <person name="Roux S."/>
            <person name="Paez-Espino D."/>
            <person name="Jungbluth S."/>
            <person name="Walsh D.A."/>
            <person name="Denef V.J."/>
            <person name="McMahon K.D."/>
            <person name="Konstantinidis K.T."/>
            <person name="Eloe-Fadrosh E.A."/>
            <person name="Kyrpides N.C."/>
            <person name="Woyke T."/>
        </authorList>
    </citation>
    <scope>NUCLEOTIDE SEQUENCE</scope>
    <source>
        <strain evidence="2">GVMAG-M-3300018428-35</strain>
    </source>
</reference>
<organism evidence="2">
    <name type="scientific">viral metagenome</name>
    <dbReference type="NCBI Taxonomy" id="1070528"/>
    <lineage>
        <taxon>unclassified sequences</taxon>
        <taxon>metagenomes</taxon>
        <taxon>organismal metagenomes</taxon>
    </lineage>
</organism>
<proteinExistence type="predicted"/>
<name>A0A6C0BVE1_9ZZZZ</name>
<dbReference type="AlphaFoldDB" id="A0A6C0BVE1"/>
<evidence type="ECO:0000256" key="1">
    <source>
        <dbReference type="SAM" id="Phobius"/>
    </source>
</evidence>